<dbReference type="Proteomes" id="UP000006671">
    <property type="component" value="Unassembled WGS sequence"/>
</dbReference>
<dbReference type="VEuPathDB" id="AmoebaDB:NAEGRDRAFT_68266"/>
<evidence type="ECO:0000259" key="4">
    <source>
        <dbReference type="PROSITE" id="PS50021"/>
    </source>
</evidence>
<dbReference type="AlphaFoldDB" id="D2VH39"/>
<evidence type="ECO:0000313" key="5">
    <source>
        <dbReference type="EMBL" id="EFC43914.1"/>
    </source>
</evidence>
<feature type="compositionally biased region" description="Polar residues" evidence="2">
    <location>
        <begin position="283"/>
        <end position="299"/>
    </location>
</feature>
<dbReference type="OrthoDB" id="10259116at2759"/>
<dbReference type="Gene3D" id="1.10.418.10">
    <property type="entry name" value="Calponin-like domain"/>
    <property type="match status" value="1"/>
</dbReference>
<evidence type="ECO:0000256" key="2">
    <source>
        <dbReference type="SAM" id="MobiDB-lite"/>
    </source>
</evidence>
<keyword evidence="3" id="KW-0472">Membrane</keyword>
<dbReference type="InterPro" id="IPR001715">
    <property type="entry name" value="CH_dom"/>
</dbReference>
<dbReference type="InterPro" id="IPR036872">
    <property type="entry name" value="CH_dom_sf"/>
</dbReference>
<feature type="transmembrane region" description="Helical" evidence="3">
    <location>
        <begin position="344"/>
        <end position="363"/>
    </location>
</feature>
<proteinExistence type="predicted"/>
<evidence type="ECO:0000256" key="3">
    <source>
        <dbReference type="SAM" id="Phobius"/>
    </source>
</evidence>
<evidence type="ECO:0000256" key="1">
    <source>
        <dbReference type="SAM" id="Coils"/>
    </source>
</evidence>
<dbReference type="SMART" id="SM00033">
    <property type="entry name" value="CH"/>
    <property type="match status" value="1"/>
</dbReference>
<accession>D2VH39</accession>
<reference evidence="5 6" key="1">
    <citation type="journal article" date="2010" name="Cell">
        <title>The genome of Naegleria gruberi illuminates early eukaryotic versatility.</title>
        <authorList>
            <person name="Fritz-Laylin L.K."/>
            <person name="Prochnik S.E."/>
            <person name="Ginger M.L."/>
            <person name="Dacks J.B."/>
            <person name="Carpenter M.L."/>
            <person name="Field M.C."/>
            <person name="Kuo A."/>
            <person name="Paredez A."/>
            <person name="Chapman J."/>
            <person name="Pham J."/>
            <person name="Shu S."/>
            <person name="Neupane R."/>
            <person name="Cipriano M."/>
            <person name="Mancuso J."/>
            <person name="Tu H."/>
            <person name="Salamov A."/>
            <person name="Lindquist E."/>
            <person name="Shapiro H."/>
            <person name="Lucas S."/>
            <person name="Grigoriev I.V."/>
            <person name="Cande W.Z."/>
            <person name="Fulton C."/>
            <person name="Rokhsar D.S."/>
            <person name="Dawson S.C."/>
        </authorList>
    </citation>
    <scope>NUCLEOTIDE SEQUENCE [LARGE SCALE GENOMIC DNA]</scope>
    <source>
        <strain evidence="5 6">NEG-M</strain>
    </source>
</reference>
<keyword evidence="3" id="KW-1133">Transmembrane helix</keyword>
<keyword evidence="6" id="KW-1185">Reference proteome</keyword>
<dbReference type="Pfam" id="PF00307">
    <property type="entry name" value="CH"/>
    <property type="match status" value="1"/>
</dbReference>
<dbReference type="SUPFAM" id="SSF47576">
    <property type="entry name" value="Calponin-homology domain, CH-domain"/>
    <property type="match status" value="1"/>
</dbReference>
<organism evidence="6">
    <name type="scientific">Naegleria gruberi</name>
    <name type="common">Amoeba</name>
    <dbReference type="NCBI Taxonomy" id="5762"/>
    <lineage>
        <taxon>Eukaryota</taxon>
        <taxon>Discoba</taxon>
        <taxon>Heterolobosea</taxon>
        <taxon>Tetramitia</taxon>
        <taxon>Eutetramitia</taxon>
        <taxon>Vahlkampfiidae</taxon>
        <taxon>Naegleria</taxon>
    </lineage>
</organism>
<dbReference type="RefSeq" id="XP_002676658.1">
    <property type="nucleotide sequence ID" value="XM_002676612.1"/>
</dbReference>
<protein>
    <submittedName>
        <fullName evidence="5">Predicted protein</fullName>
    </submittedName>
</protein>
<dbReference type="EMBL" id="GG738871">
    <property type="protein sequence ID" value="EFC43914.1"/>
    <property type="molecule type" value="Genomic_DNA"/>
</dbReference>
<keyword evidence="3" id="KW-0812">Transmembrane</keyword>
<keyword evidence="1" id="KW-0175">Coiled coil</keyword>
<gene>
    <name evidence="5" type="ORF">NAEGRDRAFT_68266</name>
</gene>
<dbReference type="OMA" id="FYYNLEN"/>
<dbReference type="CDD" id="cd00014">
    <property type="entry name" value="CH_SF"/>
    <property type="match status" value="1"/>
</dbReference>
<dbReference type="InParanoid" id="D2VH39"/>
<sequence length="372" mass="41956">MSSQGVTFGGNENFSLDDDFDYVDSNSNTPTPLRPKNKLLTNISSPMTPIHTRSDSLSQTFIMNISPLRDIKEDKFHEVETQLQTWIENSLGIKFAKKDSGLDVKSSPSLLPDIASKKESSRNFYYNLENGLVLCKLLQHYFPTYIAYEKVHQFDQQLFSLSSDKAFNSNYLFNAKNNMALFLAGLRKVDGFPVDLLFTFEDVFLQKNKKLILCSLTQLHEKALFNKQQMKEMEKQVQEEQKLLEQFEEDLRIIQEEATSPSGDGKLKLTPGTPEIEISPTLTTSVSTEARKPSPTTRALPSLPIRKPTTTVVSTPTESSVTDFLNQLDNTTVEDNTDSTIKTIISVFTLPLVIATVILLKLLKFFGKSKTN</sequence>
<feature type="domain" description="Calponin-homology (CH)" evidence="4">
    <location>
        <begin position="77"/>
        <end position="224"/>
    </location>
</feature>
<dbReference type="GeneID" id="8856637"/>
<feature type="coiled-coil region" evidence="1">
    <location>
        <begin position="216"/>
        <end position="257"/>
    </location>
</feature>
<feature type="region of interest" description="Disordered" evidence="2">
    <location>
        <begin position="283"/>
        <end position="303"/>
    </location>
</feature>
<dbReference type="PROSITE" id="PS50021">
    <property type="entry name" value="CH"/>
    <property type="match status" value="1"/>
</dbReference>
<name>D2VH39_NAEGR</name>
<dbReference type="KEGG" id="ngr:NAEGRDRAFT_68266"/>
<evidence type="ECO:0000313" key="6">
    <source>
        <dbReference type="Proteomes" id="UP000006671"/>
    </source>
</evidence>